<dbReference type="EMBL" id="JACHIA010000001">
    <property type="protein sequence ID" value="MBB6068590.1"/>
    <property type="molecule type" value="Genomic_DNA"/>
</dbReference>
<reference evidence="2 3" key="1">
    <citation type="submission" date="2020-08" db="EMBL/GenBank/DDBJ databases">
        <title>Genomic Encyclopedia of Type Strains, Phase IV (KMG-IV): sequencing the most valuable type-strain genomes for metagenomic binning, comparative biology and taxonomic classification.</title>
        <authorList>
            <person name="Goeker M."/>
        </authorList>
    </citation>
    <scope>NUCLEOTIDE SEQUENCE [LARGE SCALE GENOMIC DNA]</scope>
    <source>
        <strain evidence="2 3">DSM 29007</strain>
    </source>
</reference>
<proteinExistence type="predicted"/>
<dbReference type="InterPro" id="IPR014710">
    <property type="entry name" value="RmlC-like_jellyroll"/>
</dbReference>
<accession>A0A841GNX1</accession>
<dbReference type="Pfam" id="PF07883">
    <property type="entry name" value="Cupin_2"/>
    <property type="match status" value="1"/>
</dbReference>
<dbReference type="GO" id="GO:0016853">
    <property type="term" value="F:isomerase activity"/>
    <property type="evidence" value="ECO:0007669"/>
    <property type="project" value="UniProtKB-KW"/>
</dbReference>
<sequence>MQDPTSSPFAAPRIIPKPWGREVWYAHEDRYAGKILEVTKGHALSLQKHERKQETMYLQSGRLVYHFNGVDYEMTPGMCITVRPGDIHRVEALEDAVILEVSTPELDDVVRLEDRYGRG</sequence>
<feature type="domain" description="Cupin type-2" evidence="1">
    <location>
        <begin position="37"/>
        <end position="99"/>
    </location>
</feature>
<evidence type="ECO:0000313" key="2">
    <source>
        <dbReference type="EMBL" id="MBB6068590.1"/>
    </source>
</evidence>
<dbReference type="InterPro" id="IPR013096">
    <property type="entry name" value="Cupin_2"/>
</dbReference>
<dbReference type="Gene3D" id="2.60.120.10">
    <property type="entry name" value="Jelly Rolls"/>
    <property type="match status" value="1"/>
</dbReference>
<dbReference type="RefSeq" id="WP_170030804.1">
    <property type="nucleotide sequence ID" value="NZ_JABDTL010000001.1"/>
</dbReference>
<evidence type="ECO:0000313" key="3">
    <source>
        <dbReference type="Proteomes" id="UP000582837"/>
    </source>
</evidence>
<evidence type="ECO:0000259" key="1">
    <source>
        <dbReference type="Pfam" id="PF07883"/>
    </source>
</evidence>
<keyword evidence="3" id="KW-1185">Reference proteome</keyword>
<organism evidence="2 3">
    <name type="scientific">Longimicrobium terrae</name>
    <dbReference type="NCBI Taxonomy" id="1639882"/>
    <lineage>
        <taxon>Bacteria</taxon>
        <taxon>Pseudomonadati</taxon>
        <taxon>Gemmatimonadota</taxon>
        <taxon>Longimicrobiia</taxon>
        <taxon>Longimicrobiales</taxon>
        <taxon>Longimicrobiaceae</taxon>
        <taxon>Longimicrobium</taxon>
    </lineage>
</organism>
<protein>
    <submittedName>
        <fullName evidence="2">Mannose-6-phosphate isomerase-like protein (Cupin superfamily)</fullName>
    </submittedName>
</protein>
<comment type="caution">
    <text evidence="2">The sequence shown here is derived from an EMBL/GenBank/DDBJ whole genome shotgun (WGS) entry which is preliminary data.</text>
</comment>
<gene>
    <name evidence="2" type="ORF">HNQ61_000201</name>
</gene>
<dbReference type="Proteomes" id="UP000582837">
    <property type="component" value="Unassembled WGS sequence"/>
</dbReference>
<dbReference type="InterPro" id="IPR011051">
    <property type="entry name" value="RmlC_Cupin_sf"/>
</dbReference>
<dbReference type="AlphaFoldDB" id="A0A841GNX1"/>
<name>A0A841GNX1_9BACT</name>
<keyword evidence="2" id="KW-0413">Isomerase</keyword>
<dbReference type="SUPFAM" id="SSF51182">
    <property type="entry name" value="RmlC-like cupins"/>
    <property type="match status" value="1"/>
</dbReference>